<evidence type="ECO:0000313" key="1">
    <source>
        <dbReference type="EMBL" id="JAE11286.1"/>
    </source>
</evidence>
<protein>
    <submittedName>
        <fullName evidence="1">Uncharacterized protein</fullName>
    </submittedName>
</protein>
<dbReference type="AlphaFoldDB" id="A0A0A9FMD3"/>
<reference evidence="1" key="2">
    <citation type="journal article" date="2015" name="Data Brief">
        <title>Shoot transcriptome of the giant reed, Arundo donax.</title>
        <authorList>
            <person name="Barrero R.A."/>
            <person name="Guerrero F.D."/>
            <person name="Moolhuijzen P."/>
            <person name="Goolsby J.A."/>
            <person name="Tidwell J."/>
            <person name="Bellgard S.E."/>
            <person name="Bellgard M.I."/>
        </authorList>
    </citation>
    <scope>NUCLEOTIDE SEQUENCE</scope>
    <source>
        <tissue evidence="1">Shoot tissue taken approximately 20 cm above the soil surface</tissue>
    </source>
</reference>
<sequence length="24" mass="2744">MPITEETPQVSSCFCNFLVLSEIR</sequence>
<accession>A0A0A9FMD3</accession>
<reference evidence="1" key="1">
    <citation type="submission" date="2014-09" db="EMBL/GenBank/DDBJ databases">
        <authorList>
            <person name="Magalhaes I.L.F."/>
            <person name="Oliveira U."/>
            <person name="Santos F.R."/>
            <person name="Vidigal T.H.D.A."/>
            <person name="Brescovit A.D."/>
            <person name="Santos A.J."/>
        </authorList>
    </citation>
    <scope>NUCLEOTIDE SEQUENCE</scope>
    <source>
        <tissue evidence="1">Shoot tissue taken approximately 20 cm above the soil surface</tissue>
    </source>
</reference>
<organism evidence="1">
    <name type="scientific">Arundo donax</name>
    <name type="common">Giant reed</name>
    <name type="synonym">Donax arundinaceus</name>
    <dbReference type="NCBI Taxonomy" id="35708"/>
    <lineage>
        <taxon>Eukaryota</taxon>
        <taxon>Viridiplantae</taxon>
        <taxon>Streptophyta</taxon>
        <taxon>Embryophyta</taxon>
        <taxon>Tracheophyta</taxon>
        <taxon>Spermatophyta</taxon>
        <taxon>Magnoliopsida</taxon>
        <taxon>Liliopsida</taxon>
        <taxon>Poales</taxon>
        <taxon>Poaceae</taxon>
        <taxon>PACMAD clade</taxon>
        <taxon>Arundinoideae</taxon>
        <taxon>Arundineae</taxon>
        <taxon>Arundo</taxon>
    </lineage>
</organism>
<proteinExistence type="predicted"/>
<name>A0A0A9FMD3_ARUDO</name>
<dbReference type="EMBL" id="GBRH01186610">
    <property type="protein sequence ID" value="JAE11286.1"/>
    <property type="molecule type" value="Transcribed_RNA"/>
</dbReference>